<organism evidence="1 2">
    <name type="scientific">Limosa lapponica baueri</name>
    <dbReference type="NCBI Taxonomy" id="1758121"/>
    <lineage>
        <taxon>Eukaryota</taxon>
        <taxon>Metazoa</taxon>
        <taxon>Chordata</taxon>
        <taxon>Craniata</taxon>
        <taxon>Vertebrata</taxon>
        <taxon>Euteleostomi</taxon>
        <taxon>Archelosauria</taxon>
        <taxon>Archosauria</taxon>
        <taxon>Dinosauria</taxon>
        <taxon>Saurischia</taxon>
        <taxon>Theropoda</taxon>
        <taxon>Coelurosauria</taxon>
        <taxon>Aves</taxon>
        <taxon>Neognathae</taxon>
        <taxon>Neoaves</taxon>
        <taxon>Charadriiformes</taxon>
        <taxon>Scolopacidae</taxon>
        <taxon>Limosa</taxon>
    </lineage>
</organism>
<gene>
    <name evidence="1" type="ORF">llap_5668</name>
</gene>
<proteinExistence type="predicted"/>
<dbReference type="AlphaFoldDB" id="A0A2I0UD97"/>
<dbReference type="OrthoDB" id="410381at2759"/>
<reference evidence="2" key="1">
    <citation type="submission" date="2017-11" db="EMBL/GenBank/DDBJ databases">
        <authorList>
            <person name="Lima N.C."/>
            <person name="Parody-Merino A.M."/>
            <person name="Battley P.F."/>
            <person name="Fidler A.E."/>
            <person name="Prosdocimi F."/>
        </authorList>
    </citation>
    <scope>NUCLEOTIDE SEQUENCE [LARGE SCALE GENOMIC DNA]</scope>
</reference>
<dbReference type="EMBL" id="KZ505855">
    <property type="protein sequence ID" value="PKU44020.1"/>
    <property type="molecule type" value="Genomic_DNA"/>
</dbReference>
<dbReference type="PANTHER" id="PTHR33332">
    <property type="entry name" value="REVERSE TRANSCRIPTASE DOMAIN-CONTAINING PROTEIN"/>
    <property type="match status" value="1"/>
</dbReference>
<evidence type="ECO:0000313" key="1">
    <source>
        <dbReference type="EMBL" id="PKU44020.1"/>
    </source>
</evidence>
<sequence length="109" mass="12478">MKFNQAKCRVLHLGRGNPQYQYSPWDEGIESSPAEKDLWVLVEEKLDISRQCATTTQKANVSWAASKEVVASRLRELILALYCAPVRSLLEYCIQLWGPQLKKDVNLLE</sequence>
<evidence type="ECO:0000313" key="2">
    <source>
        <dbReference type="Proteomes" id="UP000233556"/>
    </source>
</evidence>
<reference evidence="2" key="2">
    <citation type="submission" date="2017-12" db="EMBL/GenBank/DDBJ databases">
        <title>Genome sequence of the Bar-tailed Godwit (Limosa lapponica baueri).</title>
        <authorList>
            <person name="Lima N.C.B."/>
            <person name="Parody-Merino A.M."/>
            <person name="Battley P.F."/>
            <person name="Fidler A.E."/>
            <person name="Prosdocimi F."/>
        </authorList>
    </citation>
    <scope>NUCLEOTIDE SEQUENCE [LARGE SCALE GENOMIC DNA]</scope>
</reference>
<dbReference type="Proteomes" id="UP000233556">
    <property type="component" value="Unassembled WGS sequence"/>
</dbReference>
<evidence type="ECO:0008006" key="3">
    <source>
        <dbReference type="Google" id="ProtNLM"/>
    </source>
</evidence>
<protein>
    <recommendedName>
        <fullName evidence="3">Rna-directed dna polymerase from mobile element jockey-like</fullName>
    </recommendedName>
</protein>
<name>A0A2I0UD97_LIMLA</name>
<keyword evidence="2" id="KW-1185">Reference proteome</keyword>
<accession>A0A2I0UD97</accession>
<dbReference type="PRINTS" id="PR01345">
    <property type="entry name" value="CERVTRCPTASE"/>
</dbReference>